<evidence type="ECO:0000259" key="2">
    <source>
        <dbReference type="SMART" id="SM00409"/>
    </source>
</evidence>
<dbReference type="SUPFAM" id="SSF48726">
    <property type="entry name" value="Immunoglobulin"/>
    <property type="match status" value="1"/>
</dbReference>
<feature type="domain" description="Immunoglobulin" evidence="2">
    <location>
        <begin position="233"/>
        <end position="314"/>
    </location>
</feature>
<protein>
    <recommendedName>
        <fullName evidence="2">Immunoglobulin domain-containing protein</fullName>
    </recommendedName>
</protein>
<proteinExistence type="predicted"/>
<keyword evidence="4" id="KW-1185">Reference proteome</keyword>
<name>A0A9Q1BAH4_HOLLE</name>
<reference evidence="3" key="1">
    <citation type="submission" date="2021-10" db="EMBL/GenBank/DDBJ databases">
        <title>Tropical sea cucumber genome reveals ecological adaptation and Cuvierian tubules defense mechanism.</title>
        <authorList>
            <person name="Chen T."/>
        </authorList>
    </citation>
    <scope>NUCLEOTIDE SEQUENCE</scope>
    <source>
        <strain evidence="3">Nanhai2018</strain>
        <tissue evidence="3">Muscle</tissue>
    </source>
</reference>
<evidence type="ECO:0000313" key="3">
    <source>
        <dbReference type="EMBL" id="KAJ8020736.1"/>
    </source>
</evidence>
<accession>A0A9Q1BAH4</accession>
<organism evidence="3 4">
    <name type="scientific">Holothuria leucospilota</name>
    <name type="common">Black long sea cucumber</name>
    <name type="synonym">Mertensiothuria leucospilota</name>
    <dbReference type="NCBI Taxonomy" id="206669"/>
    <lineage>
        <taxon>Eukaryota</taxon>
        <taxon>Metazoa</taxon>
        <taxon>Echinodermata</taxon>
        <taxon>Eleutherozoa</taxon>
        <taxon>Echinozoa</taxon>
        <taxon>Holothuroidea</taxon>
        <taxon>Aspidochirotacea</taxon>
        <taxon>Aspidochirotida</taxon>
        <taxon>Holothuriidae</taxon>
        <taxon>Holothuria</taxon>
    </lineage>
</organism>
<sequence length="446" mass="50552">MHLWLVFRTVVSQRLYFRSGFGDSGWFREGITLELHCRQDSREDTEISSPTKTIVERSNLVHGMTQRYDFQKNSSVNVLIIKRLSREDQGIYICLRGLRSSFAQIHVLYSPSNKSPNCTSNYDSPVIYDDIRQGHINFTCTTEPGNPPVLITLTIHKSENFQNITNLSKLCGVDQNFDNISTYSCHMNESLGDTTFLCDVTQQFPSPYNEGYRGSCSFGPLHFLSNFSVTINKQDITVKEGEGVNLTCTTNVTGVEIKWIDIPVGWEYNVTGNDYFSNVWIKHVNNQMTSKTTVQCIGSYGFRSMRESVTIRIVGASAHQRIFLTPLIVTISILTFITVGVLIVRSRWRQSRSEMNDNRADSNNPQSTYTTTVMATNESVENSLDTPNGCPEYNHSIVRVSSHDENPDTRYYDIPIQSTENNLDDGGYLIPSSLSHPRPPLYQYVA</sequence>
<keyword evidence="1" id="KW-0472">Membrane</keyword>
<feature type="domain" description="Immunoglobulin" evidence="2">
    <location>
        <begin position="22"/>
        <end position="108"/>
    </location>
</feature>
<evidence type="ECO:0000256" key="1">
    <source>
        <dbReference type="SAM" id="Phobius"/>
    </source>
</evidence>
<dbReference type="Proteomes" id="UP001152320">
    <property type="component" value="Chromosome 22"/>
</dbReference>
<keyword evidence="1" id="KW-0812">Transmembrane</keyword>
<gene>
    <name evidence="3" type="ORF">HOLleu_40410</name>
</gene>
<feature type="transmembrane region" description="Helical" evidence="1">
    <location>
        <begin position="322"/>
        <end position="344"/>
    </location>
</feature>
<dbReference type="AlphaFoldDB" id="A0A9Q1BAH4"/>
<dbReference type="OrthoDB" id="6159398at2759"/>
<dbReference type="SMART" id="SM00409">
    <property type="entry name" value="IG"/>
    <property type="match status" value="2"/>
</dbReference>
<dbReference type="EMBL" id="JAIZAY010000022">
    <property type="protein sequence ID" value="KAJ8020736.1"/>
    <property type="molecule type" value="Genomic_DNA"/>
</dbReference>
<dbReference type="InterPro" id="IPR003599">
    <property type="entry name" value="Ig_sub"/>
</dbReference>
<dbReference type="InterPro" id="IPR036179">
    <property type="entry name" value="Ig-like_dom_sf"/>
</dbReference>
<evidence type="ECO:0000313" key="4">
    <source>
        <dbReference type="Proteomes" id="UP001152320"/>
    </source>
</evidence>
<keyword evidence="1" id="KW-1133">Transmembrane helix</keyword>
<comment type="caution">
    <text evidence="3">The sequence shown here is derived from an EMBL/GenBank/DDBJ whole genome shotgun (WGS) entry which is preliminary data.</text>
</comment>